<reference evidence="5 6" key="1">
    <citation type="submission" date="2021-03" db="EMBL/GenBank/DDBJ databases">
        <title>Genomic Encyclopedia of Type Strains, Phase IV (KMG-IV): sequencing the most valuable type-strain genomes for metagenomic binning, comparative biology and taxonomic classification.</title>
        <authorList>
            <person name="Goeker M."/>
        </authorList>
    </citation>
    <scope>NUCLEOTIDE SEQUENCE [LARGE SCALE GENOMIC DNA]</scope>
    <source>
        <strain evidence="5 6">DSM 24738</strain>
    </source>
</reference>
<dbReference type="CDD" id="cd07108">
    <property type="entry name" value="ALDH_MGR_2402"/>
    <property type="match status" value="1"/>
</dbReference>
<dbReference type="InterPro" id="IPR029510">
    <property type="entry name" value="Ald_DH_CS_GLU"/>
</dbReference>
<dbReference type="PANTHER" id="PTHR11699">
    <property type="entry name" value="ALDEHYDE DEHYDROGENASE-RELATED"/>
    <property type="match status" value="1"/>
</dbReference>
<dbReference type="EC" id="1.2.1.8" evidence="5"/>
<protein>
    <submittedName>
        <fullName evidence="5">Betaine-aldehyde dehydrogenase</fullName>
        <ecNumber evidence="5">1.2.1.8</ecNumber>
    </submittedName>
</protein>
<keyword evidence="6" id="KW-1185">Reference proteome</keyword>
<feature type="active site" evidence="2">
    <location>
        <position position="253"/>
    </location>
</feature>
<evidence type="ECO:0000256" key="1">
    <source>
        <dbReference type="ARBA" id="ARBA00023002"/>
    </source>
</evidence>
<dbReference type="RefSeq" id="WP_209812972.1">
    <property type="nucleotide sequence ID" value="NZ_JAGGKT010000035.1"/>
</dbReference>
<accession>A0ABS4GY23</accession>
<evidence type="ECO:0000313" key="6">
    <source>
        <dbReference type="Proteomes" id="UP001519343"/>
    </source>
</evidence>
<dbReference type="EMBL" id="JAGGKT010000035">
    <property type="protein sequence ID" value="MBP1935007.1"/>
    <property type="molecule type" value="Genomic_DNA"/>
</dbReference>
<dbReference type="PROSITE" id="PS00070">
    <property type="entry name" value="ALDEHYDE_DEHYDR_CYS"/>
    <property type="match status" value="1"/>
</dbReference>
<dbReference type="SUPFAM" id="SSF53720">
    <property type="entry name" value="ALDH-like"/>
    <property type="match status" value="1"/>
</dbReference>
<comment type="similarity">
    <text evidence="3">Belongs to the aldehyde dehydrogenase family.</text>
</comment>
<dbReference type="InterPro" id="IPR015590">
    <property type="entry name" value="Aldehyde_DH_dom"/>
</dbReference>
<dbReference type="InterPro" id="IPR016163">
    <property type="entry name" value="Ald_DH_C"/>
</dbReference>
<dbReference type="Pfam" id="PF00171">
    <property type="entry name" value="Aldedh"/>
    <property type="match status" value="1"/>
</dbReference>
<feature type="domain" description="Aldehyde dehydrogenase" evidence="4">
    <location>
        <begin position="17"/>
        <end position="483"/>
    </location>
</feature>
<dbReference type="InterPro" id="IPR016161">
    <property type="entry name" value="Ald_DH/histidinol_DH"/>
</dbReference>
<gene>
    <name evidence="5" type="ORF">J2Z37_005027</name>
</gene>
<dbReference type="PROSITE" id="PS00687">
    <property type="entry name" value="ALDEHYDE_DEHYDR_GLU"/>
    <property type="match status" value="1"/>
</dbReference>
<keyword evidence="1 3" id="KW-0560">Oxidoreductase</keyword>
<proteinExistence type="inferred from homology"/>
<dbReference type="Gene3D" id="3.40.605.10">
    <property type="entry name" value="Aldehyde Dehydrogenase, Chain A, domain 1"/>
    <property type="match status" value="1"/>
</dbReference>
<evidence type="ECO:0000259" key="4">
    <source>
        <dbReference type="Pfam" id="PF00171"/>
    </source>
</evidence>
<dbReference type="InterPro" id="IPR016160">
    <property type="entry name" value="Ald_DH_CS_CYS"/>
</dbReference>
<evidence type="ECO:0000313" key="5">
    <source>
        <dbReference type="EMBL" id="MBP1935007.1"/>
    </source>
</evidence>
<organism evidence="5 6">
    <name type="scientific">Ammoniphilus resinae</name>
    <dbReference type="NCBI Taxonomy" id="861532"/>
    <lineage>
        <taxon>Bacteria</taxon>
        <taxon>Bacillati</taxon>
        <taxon>Bacillota</taxon>
        <taxon>Bacilli</taxon>
        <taxon>Bacillales</taxon>
        <taxon>Paenibacillaceae</taxon>
        <taxon>Aneurinibacillus group</taxon>
        <taxon>Ammoniphilus</taxon>
    </lineage>
</organism>
<dbReference type="InterPro" id="IPR016162">
    <property type="entry name" value="Ald_DH_N"/>
</dbReference>
<sequence>MQTGTKVRELMLIGGEWTEAVNQEFFPVENPARRGSIIAEVPRATEADVNKAVEAAQAAFESWRKIPSRERGRLLLKIADAVEAQAEDFARLLSTETGNALRTQARGEIKGACDIIRYFGGVAGELKGETMPVENNLFAYTQREPYGVIGGIIPWNAPLSLAALKIAPAITTGNTIVLKAAEDAPLTVLKLAKVCSEFLPPGVVNIITGFGAECGAPLANHPLVQKLTFTGSTATGKSIMRAAAERIIPVSLELGGKSPQIVYPDADNEKVLDNVISAMRFARQGQSCSAGSRLYLHKSIFDSFLNRLVAKLQQLKVGDPLDEATDMGSIINAKQFNKVVNYIREGIQHEDAELIVGGLPPAEGPLAEGYYVEPTIFVSKDDCWRLAQEEIFGPVMIVIPWEDEEEVIQMANRSNYGLAAFIWTNDVNKAISTANRLEAGWVQINRGGGMMTGHAYGGYKQSGIGREYSLESMLNSFTQTKSIIIDYNN</sequence>
<name>A0ABS4GY23_9BACL</name>
<evidence type="ECO:0000256" key="3">
    <source>
        <dbReference type="RuleBase" id="RU003345"/>
    </source>
</evidence>
<evidence type="ECO:0000256" key="2">
    <source>
        <dbReference type="PROSITE-ProRule" id="PRU10007"/>
    </source>
</evidence>
<dbReference type="GO" id="GO:0008802">
    <property type="term" value="F:betaine-aldehyde dehydrogenase (NAD+) activity"/>
    <property type="evidence" value="ECO:0007669"/>
    <property type="project" value="UniProtKB-EC"/>
</dbReference>
<comment type="caution">
    <text evidence="5">The sequence shown here is derived from an EMBL/GenBank/DDBJ whole genome shotgun (WGS) entry which is preliminary data.</text>
</comment>
<dbReference type="Gene3D" id="3.40.309.10">
    <property type="entry name" value="Aldehyde Dehydrogenase, Chain A, domain 2"/>
    <property type="match status" value="1"/>
</dbReference>
<dbReference type="Proteomes" id="UP001519343">
    <property type="component" value="Unassembled WGS sequence"/>
</dbReference>